<dbReference type="InterPro" id="IPR036390">
    <property type="entry name" value="WH_DNA-bd_sf"/>
</dbReference>
<evidence type="ECO:0000256" key="4">
    <source>
        <dbReference type="SAM" id="MobiDB-lite"/>
    </source>
</evidence>
<dbReference type="InterPro" id="IPR009057">
    <property type="entry name" value="Homeodomain-like_sf"/>
</dbReference>
<dbReference type="SUPFAM" id="SSF46689">
    <property type="entry name" value="Homeodomain-like"/>
    <property type="match status" value="1"/>
</dbReference>
<proteinExistence type="predicted"/>
<dbReference type="PANTHER" id="PTHR43537:SF24">
    <property type="entry name" value="GLUCONATE OPERON TRANSCRIPTIONAL REPRESSOR"/>
    <property type="match status" value="1"/>
</dbReference>
<gene>
    <name evidence="6" type="ORF">CJ198_04075</name>
</gene>
<dbReference type="SMART" id="SM00895">
    <property type="entry name" value="FCD"/>
    <property type="match status" value="1"/>
</dbReference>
<dbReference type="AlphaFoldDB" id="A0A2N6PIL9"/>
<dbReference type="Gene3D" id="1.20.120.530">
    <property type="entry name" value="GntR ligand-binding domain-like"/>
    <property type="match status" value="1"/>
</dbReference>
<protein>
    <submittedName>
        <fullName evidence="6">GntR family transcriptional regulator</fullName>
    </submittedName>
</protein>
<name>A0A2N6PIL9_9MICO</name>
<evidence type="ECO:0000313" key="7">
    <source>
        <dbReference type="Proteomes" id="UP000235703"/>
    </source>
</evidence>
<dbReference type="SUPFAM" id="SSF48008">
    <property type="entry name" value="GntR ligand-binding domain-like"/>
    <property type="match status" value="1"/>
</dbReference>
<keyword evidence="3" id="KW-0804">Transcription</keyword>
<organism evidence="6 7">
    <name type="scientific">Brevibacterium luteolum</name>
    <dbReference type="NCBI Taxonomy" id="199591"/>
    <lineage>
        <taxon>Bacteria</taxon>
        <taxon>Bacillati</taxon>
        <taxon>Actinomycetota</taxon>
        <taxon>Actinomycetes</taxon>
        <taxon>Micrococcales</taxon>
        <taxon>Brevibacteriaceae</taxon>
        <taxon>Brevibacterium</taxon>
    </lineage>
</organism>
<dbReference type="PANTHER" id="PTHR43537">
    <property type="entry name" value="TRANSCRIPTIONAL REGULATOR, GNTR FAMILY"/>
    <property type="match status" value="1"/>
</dbReference>
<evidence type="ECO:0000256" key="2">
    <source>
        <dbReference type="ARBA" id="ARBA00023125"/>
    </source>
</evidence>
<dbReference type="EMBL" id="PNFZ01000002">
    <property type="protein sequence ID" value="PMB98526.1"/>
    <property type="molecule type" value="Genomic_DNA"/>
</dbReference>
<comment type="caution">
    <text evidence="6">The sequence shown here is derived from an EMBL/GenBank/DDBJ whole genome shotgun (WGS) entry which is preliminary data.</text>
</comment>
<keyword evidence="7" id="KW-1185">Reference proteome</keyword>
<evidence type="ECO:0000256" key="1">
    <source>
        <dbReference type="ARBA" id="ARBA00023015"/>
    </source>
</evidence>
<dbReference type="SUPFAM" id="SSF46785">
    <property type="entry name" value="Winged helix' DNA-binding domain"/>
    <property type="match status" value="1"/>
</dbReference>
<feature type="region of interest" description="Disordered" evidence="4">
    <location>
        <begin position="310"/>
        <end position="329"/>
    </location>
</feature>
<dbReference type="InterPro" id="IPR036388">
    <property type="entry name" value="WH-like_DNA-bd_sf"/>
</dbReference>
<dbReference type="Gene3D" id="1.10.10.10">
    <property type="entry name" value="Winged helix-like DNA-binding domain superfamily/Winged helix DNA-binding domain"/>
    <property type="match status" value="1"/>
</dbReference>
<dbReference type="OrthoDB" id="2375382at2"/>
<dbReference type="Pfam" id="PF13384">
    <property type="entry name" value="HTH_23"/>
    <property type="match status" value="1"/>
</dbReference>
<reference evidence="6 7" key="1">
    <citation type="submission" date="2017-09" db="EMBL/GenBank/DDBJ databases">
        <title>Bacterial strain isolated from the female urinary microbiota.</title>
        <authorList>
            <person name="Thomas-White K."/>
            <person name="Kumar N."/>
            <person name="Forster S."/>
            <person name="Putonti C."/>
            <person name="Lawley T."/>
            <person name="Wolfe A.J."/>
        </authorList>
    </citation>
    <scope>NUCLEOTIDE SEQUENCE [LARGE SCALE GENOMIC DNA]</scope>
    <source>
        <strain evidence="6 7">UMB0680</strain>
    </source>
</reference>
<evidence type="ECO:0000259" key="5">
    <source>
        <dbReference type="SMART" id="SM00895"/>
    </source>
</evidence>
<dbReference type="GO" id="GO:0003677">
    <property type="term" value="F:DNA binding"/>
    <property type="evidence" value="ECO:0007669"/>
    <property type="project" value="UniProtKB-KW"/>
</dbReference>
<dbReference type="InterPro" id="IPR011711">
    <property type="entry name" value="GntR_C"/>
</dbReference>
<keyword evidence="2" id="KW-0238">DNA-binding</keyword>
<dbReference type="Pfam" id="PF07729">
    <property type="entry name" value="FCD"/>
    <property type="match status" value="1"/>
</dbReference>
<feature type="domain" description="GntR C-terminal" evidence="5">
    <location>
        <begin position="418"/>
        <end position="544"/>
    </location>
</feature>
<evidence type="ECO:0000256" key="3">
    <source>
        <dbReference type="ARBA" id="ARBA00023163"/>
    </source>
</evidence>
<dbReference type="Proteomes" id="UP000235703">
    <property type="component" value="Unassembled WGS sequence"/>
</dbReference>
<keyword evidence="1" id="KW-0805">Transcription regulation</keyword>
<evidence type="ECO:0000313" key="6">
    <source>
        <dbReference type="EMBL" id="PMB98526.1"/>
    </source>
</evidence>
<dbReference type="InterPro" id="IPR008920">
    <property type="entry name" value="TF_FadR/GntR_C"/>
</dbReference>
<accession>A0A2N6PIL9</accession>
<sequence>MHLTSICHTDESEVLTVPEEVVAVAGRAVPTEVRLHAVEQVLAGTSVAEAAAGSGVSAASVRRWVRRWQESDPSLPADKRLADRPRSGRPAVQATADQVVAAILAGAGARIDARAYSTRGIAEMTGLSQPIVSRAVSRFTPFAQSRAEESRSALRLEACAVGFPLAVITASRLSRSARISTRGPRARSRRAASVTAGMHAAGLAAWARRPAAESRFGPVTRALTAAAEVPADRVLIFDPLAVVAGDDSRLSPAAWRDAEIAHITDLEEFSTRLRALLADCADVPGDLLDALAQQVTRGLEGLAWIAGTRPADHKSSESKDRVSGAGDAAGLPAPNVSAWLPREQPSLTEQLALALREEIIDSGYTVGDRIRPAQLASRLGIGRAAVDVPLRRMVDDELLDGSHGDVRIPVITSRDVLDVYASRQALGIVLLRNLATRPRRDLVPVRHALDRIPAVARLGLRTGLSVGDADLRFQQEFARAAGLAQTARTFEALILRLRLYISVLRVDYSPAARRIIYDNTRIVEALERGDADSAIDAWRGKLDNAVRHMAGMVQHRSFDIGLWARLTG</sequence>
<feature type="compositionally biased region" description="Basic and acidic residues" evidence="4">
    <location>
        <begin position="310"/>
        <end position="322"/>
    </location>
</feature>